<reference evidence="2 3" key="1">
    <citation type="journal article" date="2020" name="Nature">
        <title>Six reference-quality genomes reveal evolution of bat adaptations.</title>
        <authorList>
            <person name="Jebb D."/>
            <person name="Huang Z."/>
            <person name="Pippel M."/>
            <person name="Hughes G.M."/>
            <person name="Lavrichenko K."/>
            <person name="Devanna P."/>
            <person name="Winkler S."/>
            <person name="Jermiin L.S."/>
            <person name="Skirmuntt E.C."/>
            <person name="Katzourakis A."/>
            <person name="Burkitt-Gray L."/>
            <person name="Ray D.A."/>
            <person name="Sullivan K.A.M."/>
            <person name="Roscito J.G."/>
            <person name="Kirilenko B.M."/>
            <person name="Davalos L.M."/>
            <person name="Corthals A.P."/>
            <person name="Power M.L."/>
            <person name="Jones G."/>
            <person name="Ransome R.D."/>
            <person name="Dechmann D.K.N."/>
            <person name="Locatelli A.G."/>
            <person name="Puechmaille S.J."/>
            <person name="Fedrigo O."/>
            <person name="Jarvis E.D."/>
            <person name="Hiller M."/>
            <person name="Vernes S.C."/>
            <person name="Myers E.W."/>
            <person name="Teeling E.C."/>
        </authorList>
    </citation>
    <scope>NUCLEOTIDE SEQUENCE [LARGE SCALE GENOMIC DNA]</scope>
    <source>
        <strain evidence="2">MRhiFer1</strain>
        <tissue evidence="2">Lung</tissue>
    </source>
</reference>
<name>A0A7J7SYG3_RHIFE</name>
<dbReference type="Proteomes" id="UP000585614">
    <property type="component" value="Unassembled WGS sequence"/>
</dbReference>
<dbReference type="AlphaFoldDB" id="A0A7J7SYG3"/>
<comment type="caution">
    <text evidence="2">The sequence shown here is derived from an EMBL/GenBank/DDBJ whole genome shotgun (WGS) entry which is preliminary data.</text>
</comment>
<evidence type="ECO:0000256" key="1">
    <source>
        <dbReference type="SAM" id="MobiDB-lite"/>
    </source>
</evidence>
<feature type="region of interest" description="Disordered" evidence="1">
    <location>
        <begin position="1"/>
        <end position="23"/>
    </location>
</feature>
<gene>
    <name evidence="2" type="ORF">mRhiFer1_012481</name>
</gene>
<feature type="region of interest" description="Disordered" evidence="1">
    <location>
        <begin position="73"/>
        <end position="110"/>
    </location>
</feature>
<protein>
    <submittedName>
        <fullName evidence="2">Oviductal glycoprotein 1</fullName>
    </submittedName>
</protein>
<evidence type="ECO:0000313" key="2">
    <source>
        <dbReference type="EMBL" id="KAF6293394.1"/>
    </source>
</evidence>
<accession>A0A7J7SYG3</accession>
<feature type="compositionally biased region" description="Polar residues" evidence="1">
    <location>
        <begin position="83"/>
        <end position="106"/>
    </location>
</feature>
<organism evidence="2 3">
    <name type="scientific">Rhinolophus ferrumequinum</name>
    <name type="common">Greater horseshoe bat</name>
    <dbReference type="NCBI Taxonomy" id="59479"/>
    <lineage>
        <taxon>Eukaryota</taxon>
        <taxon>Metazoa</taxon>
        <taxon>Chordata</taxon>
        <taxon>Craniata</taxon>
        <taxon>Vertebrata</taxon>
        <taxon>Euteleostomi</taxon>
        <taxon>Mammalia</taxon>
        <taxon>Eutheria</taxon>
        <taxon>Laurasiatheria</taxon>
        <taxon>Chiroptera</taxon>
        <taxon>Yinpterochiroptera</taxon>
        <taxon>Rhinolophoidea</taxon>
        <taxon>Rhinolophidae</taxon>
        <taxon>Rhinolophinae</taxon>
        <taxon>Rhinolophus</taxon>
    </lineage>
</organism>
<sequence>MNVSRTSPDRLTGDQGIDHGFGNLFPEREAVATETQRKTENKTTIPRGGIVSPARETVSFGKHIVVLEGNTETPGEKTITPVGHQSVTPGEVTTTSVPLQTETSGGKTMVPRRKATAPEKMTYLLWKDDSHP</sequence>
<evidence type="ECO:0000313" key="3">
    <source>
        <dbReference type="Proteomes" id="UP000585614"/>
    </source>
</evidence>
<proteinExistence type="predicted"/>
<dbReference type="EMBL" id="JACAGC010000021">
    <property type="protein sequence ID" value="KAF6293394.1"/>
    <property type="molecule type" value="Genomic_DNA"/>
</dbReference>